<keyword evidence="3 4" id="KW-0694">RNA-binding</keyword>
<protein>
    <recommendedName>
        <fullName evidence="9">Polyadenylate-binding protein</fullName>
    </recommendedName>
</protein>
<dbReference type="eggNOG" id="KOG0123">
    <property type="taxonomic scope" value="Eukaryota"/>
</dbReference>
<dbReference type="PROSITE" id="PS50102">
    <property type="entry name" value="RRM"/>
    <property type="match status" value="2"/>
</dbReference>
<keyword evidence="8" id="KW-1185">Reference proteome</keyword>
<dbReference type="STRING" id="9785.ENSLAFP00000022028"/>
<evidence type="ECO:0000259" key="5">
    <source>
        <dbReference type="PROSITE" id="PS50102"/>
    </source>
</evidence>
<dbReference type="InParanoid" id="G3U2H0"/>
<evidence type="ECO:0000256" key="4">
    <source>
        <dbReference type="PROSITE-ProRule" id="PRU00176"/>
    </source>
</evidence>
<dbReference type="CDD" id="cd12379">
    <property type="entry name" value="RRM2_I_PABPs"/>
    <property type="match status" value="1"/>
</dbReference>
<dbReference type="InterPro" id="IPR036053">
    <property type="entry name" value="PABP-dom"/>
</dbReference>
<feature type="domain" description="RRM" evidence="5">
    <location>
        <begin position="176"/>
        <end position="245"/>
    </location>
</feature>
<dbReference type="SMART" id="SM00360">
    <property type="entry name" value="RRM"/>
    <property type="match status" value="3"/>
</dbReference>
<dbReference type="InterPro" id="IPR000504">
    <property type="entry name" value="RRM_dom"/>
</dbReference>
<dbReference type="Proteomes" id="UP000007646">
    <property type="component" value="Unassembled WGS sequence"/>
</dbReference>
<dbReference type="InterPro" id="IPR002004">
    <property type="entry name" value="PABP_HYD_C"/>
</dbReference>
<dbReference type="Gene3D" id="3.30.70.330">
    <property type="match status" value="4"/>
</dbReference>
<evidence type="ECO:0000313" key="7">
    <source>
        <dbReference type="Ensembl" id="ENSLAFP00000022028.1"/>
    </source>
</evidence>
<dbReference type="FunFam" id="3.30.70.330:FF:000003">
    <property type="entry name" value="Polyadenylate-binding protein"/>
    <property type="match status" value="1"/>
</dbReference>
<evidence type="ECO:0000256" key="3">
    <source>
        <dbReference type="ARBA" id="ARBA00022884"/>
    </source>
</evidence>
<dbReference type="PROSITE" id="PS51309">
    <property type="entry name" value="PABC"/>
    <property type="match status" value="1"/>
</dbReference>
<dbReference type="SUPFAM" id="SSF54928">
    <property type="entry name" value="RNA-binding domain, RBD"/>
    <property type="match status" value="2"/>
</dbReference>
<dbReference type="SUPFAM" id="SSF63570">
    <property type="entry name" value="PABC (PABP) domain"/>
    <property type="match status" value="1"/>
</dbReference>
<dbReference type="AlphaFoldDB" id="G3U2H0"/>
<evidence type="ECO:0000259" key="6">
    <source>
        <dbReference type="PROSITE" id="PS51309"/>
    </source>
</evidence>
<name>G3U2H0_LOXAF</name>
<dbReference type="Gene3D" id="1.10.1900.10">
    <property type="entry name" value="c-terminal domain of poly(a) binding protein"/>
    <property type="match status" value="1"/>
</dbReference>
<dbReference type="Ensembl" id="ENSLAFT00000029159.1">
    <property type="protein sequence ID" value="ENSLAFP00000022028.1"/>
    <property type="gene ID" value="ENSLAFG00000007939.2"/>
</dbReference>
<dbReference type="GO" id="GO:0003723">
    <property type="term" value="F:RNA binding"/>
    <property type="evidence" value="ECO:0007669"/>
    <property type="project" value="UniProtKB-UniRule"/>
</dbReference>
<dbReference type="Pfam" id="PF00658">
    <property type="entry name" value="MLLE"/>
    <property type="match status" value="1"/>
</dbReference>
<keyword evidence="2" id="KW-0677">Repeat</keyword>
<sequence length="590" mass="65185">MTPTVPSCSGALLYVWDLHPEEKFSPAGAILSLQVCKDVTRRRSLGYTVWWMGGALVTINCVVIKGKPVCIMWSQRDPSLQKIGVDNIFKNLDRSIDNKTLYDTFSAAGSILSCNLVCDENDSKGYGFVHFETQEAAEQAIEKMNELLLNDGKVFTGQFTAPKEEAELRARAKEFTNAFIKNFREDMDGEHLKDLFGKFRPALVKARTDESGKPKGFGYVSFDRQKPVHEMNVGNKFMLVELREKVEWQTELKCRFERGSKKITRYQGVNLHVKNLDDGIDDERPRKELSPGTITSAEVMMERWLPQRPEEASKAFTEMNSKTVAAKPLYVALGQLKEERQAHLSKYMQRMASVRGMLNPVVNPYQQAPPSGYFMAAIPQPQNHAAYYPLSQIAQLTPSDARPNPFQNVPGTTCTAGPRPPFTTVRPDSSQVPQVTSTQRVSTSTQAMGPCPAAAAATPAVCTIPQYKHAAGVHNAQEHLNTQPQVITQPAVHIQSQEHLTASMLASVPPSQKQTLGERVPPFIQAMHPTLAGEITGILLETDNSELLHMLESPASLRSKADEAVAVLQAHQAKEAAQKSVNCATGVLTV</sequence>
<organism evidence="7 8">
    <name type="scientific">Loxodonta africana</name>
    <name type="common">African elephant</name>
    <dbReference type="NCBI Taxonomy" id="9785"/>
    <lineage>
        <taxon>Eukaryota</taxon>
        <taxon>Metazoa</taxon>
        <taxon>Chordata</taxon>
        <taxon>Craniata</taxon>
        <taxon>Vertebrata</taxon>
        <taxon>Euteleostomi</taxon>
        <taxon>Mammalia</taxon>
        <taxon>Eutheria</taxon>
        <taxon>Afrotheria</taxon>
        <taxon>Proboscidea</taxon>
        <taxon>Elephantidae</taxon>
        <taxon>Loxodonta</taxon>
    </lineage>
</organism>
<reference evidence="7" key="2">
    <citation type="submission" date="2025-08" db="UniProtKB">
        <authorList>
            <consortium name="Ensembl"/>
        </authorList>
    </citation>
    <scope>IDENTIFICATION</scope>
    <source>
        <strain evidence="7">Isolate ISIS603380</strain>
    </source>
</reference>
<dbReference type="Pfam" id="PF00076">
    <property type="entry name" value="RRM_1"/>
    <property type="match status" value="2"/>
</dbReference>
<dbReference type="GeneTree" id="ENSGT00940000153773"/>
<proteinExistence type="inferred from homology"/>
<dbReference type="HOGENOM" id="CLU_012062_22_2_1"/>
<reference evidence="7 8" key="1">
    <citation type="submission" date="2009-06" db="EMBL/GenBank/DDBJ databases">
        <title>The Genome Sequence of Loxodonta africana (African elephant).</title>
        <authorList>
            <person name="Di Palma F."/>
            <person name="Heiman D."/>
            <person name="Young S."/>
            <person name="Johnson J."/>
            <person name="Lander E.S."/>
            <person name="Lindblad-Toh K."/>
        </authorList>
    </citation>
    <scope>NUCLEOTIDE SEQUENCE [LARGE SCALE GENOMIC DNA]</scope>
    <source>
        <strain evidence="7 8">Isolate ISIS603380</strain>
    </source>
</reference>
<dbReference type="InterPro" id="IPR012677">
    <property type="entry name" value="Nucleotide-bd_a/b_plait_sf"/>
</dbReference>
<dbReference type="InterPro" id="IPR045305">
    <property type="entry name" value="RRM2_I_PABPs"/>
</dbReference>
<evidence type="ECO:0000256" key="2">
    <source>
        <dbReference type="ARBA" id="ARBA00022737"/>
    </source>
</evidence>
<feature type="domain" description="PABC" evidence="6">
    <location>
        <begin position="496"/>
        <end position="573"/>
    </location>
</feature>
<evidence type="ECO:0000313" key="8">
    <source>
        <dbReference type="Proteomes" id="UP000007646"/>
    </source>
</evidence>
<dbReference type="InterPro" id="IPR035979">
    <property type="entry name" value="RBD_domain_sf"/>
</dbReference>
<evidence type="ECO:0000256" key="1">
    <source>
        <dbReference type="ARBA" id="ARBA00008557"/>
    </source>
</evidence>
<evidence type="ECO:0008006" key="9">
    <source>
        <dbReference type="Google" id="ProtNLM"/>
    </source>
</evidence>
<reference evidence="7" key="3">
    <citation type="submission" date="2025-09" db="UniProtKB">
        <authorList>
            <consortium name="Ensembl"/>
        </authorList>
    </citation>
    <scope>IDENTIFICATION</scope>
    <source>
        <strain evidence="7">Isolate ISIS603380</strain>
    </source>
</reference>
<dbReference type="SMART" id="SM00517">
    <property type="entry name" value="PolyA"/>
    <property type="match status" value="1"/>
</dbReference>
<accession>G3U2H0</accession>
<dbReference type="FunFam" id="1.10.1900.10:FF:000001">
    <property type="entry name" value="Polyadenylate-binding protein"/>
    <property type="match status" value="1"/>
</dbReference>
<dbReference type="PANTHER" id="PTHR24012">
    <property type="entry name" value="RNA BINDING PROTEIN"/>
    <property type="match status" value="1"/>
</dbReference>
<comment type="similarity">
    <text evidence="1">Belongs to the polyadenylate-binding protein type-1 family.</text>
</comment>
<feature type="domain" description="RRM" evidence="5">
    <location>
        <begin position="81"/>
        <end position="162"/>
    </location>
</feature>